<feature type="transmembrane region" description="Helical" evidence="1">
    <location>
        <begin position="37"/>
        <end position="58"/>
    </location>
</feature>
<gene>
    <name evidence="3" type="ORF">VB854_09280</name>
</gene>
<reference evidence="3 4" key="1">
    <citation type="submission" date="2023-12" db="EMBL/GenBank/DDBJ databases">
        <title>Baltic Sea Cyanobacteria.</title>
        <authorList>
            <person name="Delbaje E."/>
            <person name="Fewer D.P."/>
            <person name="Shishido T.K."/>
        </authorList>
    </citation>
    <scope>NUCLEOTIDE SEQUENCE [LARGE SCALE GENOMIC DNA]</scope>
    <source>
        <strain evidence="3 4">CCNP 1315</strain>
    </source>
</reference>
<keyword evidence="1" id="KW-1133">Transmembrane helix</keyword>
<keyword evidence="1" id="KW-0812">Transmembrane</keyword>
<dbReference type="Pfam" id="PF01757">
    <property type="entry name" value="Acyl_transf_3"/>
    <property type="match status" value="1"/>
</dbReference>
<feature type="transmembrane region" description="Helical" evidence="1">
    <location>
        <begin position="240"/>
        <end position="262"/>
    </location>
</feature>
<evidence type="ECO:0000313" key="4">
    <source>
        <dbReference type="Proteomes" id="UP001301728"/>
    </source>
</evidence>
<dbReference type="InterPro" id="IPR002656">
    <property type="entry name" value="Acyl_transf_3_dom"/>
</dbReference>
<protein>
    <submittedName>
        <fullName evidence="3">Acyltransferase</fullName>
        <ecNumber evidence="3">2.3.-.-</ecNumber>
    </submittedName>
</protein>
<evidence type="ECO:0000256" key="1">
    <source>
        <dbReference type="SAM" id="Phobius"/>
    </source>
</evidence>
<keyword evidence="1" id="KW-0472">Membrane</keyword>
<dbReference type="PANTHER" id="PTHR23028:SF53">
    <property type="entry name" value="ACYL_TRANSF_3 DOMAIN-CONTAINING PROTEIN"/>
    <property type="match status" value="1"/>
</dbReference>
<organism evidence="3 4">
    <name type="scientific">Limnoraphis robusta CCNP1315</name>
    <dbReference type="NCBI Taxonomy" id="3110306"/>
    <lineage>
        <taxon>Bacteria</taxon>
        <taxon>Bacillati</taxon>
        <taxon>Cyanobacteriota</taxon>
        <taxon>Cyanophyceae</taxon>
        <taxon>Oscillatoriophycideae</taxon>
        <taxon>Oscillatoriales</taxon>
        <taxon>Sirenicapillariaceae</taxon>
        <taxon>Limnoraphis</taxon>
    </lineage>
</organism>
<feature type="transmembrane region" description="Helical" evidence="1">
    <location>
        <begin position="7"/>
        <end position="25"/>
    </location>
</feature>
<keyword evidence="3" id="KW-0012">Acyltransferase</keyword>
<feature type="transmembrane region" description="Helical" evidence="1">
    <location>
        <begin position="334"/>
        <end position="356"/>
    </location>
</feature>
<feature type="domain" description="Acyltransferase 3" evidence="2">
    <location>
        <begin position="5"/>
        <end position="351"/>
    </location>
</feature>
<keyword evidence="4" id="KW-1185">Reference proteome</keyword>
<accession>A0ABU5TWU7</accession>
<dbReference type="EMBL" id="JAYGHT010000022">
    <property type="protein sequence ID" value="MEA5519141.1"/>
    <property type="molecule type" value="Genomic_DNA"/>
</dbReference>
<name>A0ABU5TWU7_9CYAN</name>
<feature type="transmembrane region" description="Helical" evidence="1">
    <location>
        <begin position="303"/>
        <end position="322"/>
    </location>
</feature>
<dbReference type="RefSeq" id="WP_323275590.1">
    <property type="nucleotide sequence ID" value="NZ_JAYGHT010000022.1"/>
</dbReference>
<feature type="transmembrane region" description="Helical" evidence="1">
    <location>
        <begin position="129"/>
        <end position="151"/>
    </location>
</feature>
<feature type="transmembrane region" description="Helical" evidence="1">
    <location>
        <begin position="268"/>
        <end position="291"/>
    </location>
</feature>
<evidence type="ECO:0000313" key="3">
    <source>
        <dbReference type="EMBL" id="MEA5519141.1"/>
    </source>
</evidence>
<comment type="caution">
    <text evidence="3">The sequence shown here is derived from an EMBL/GenBank/DDBJ whole genome shotgun (WGS) entry which is preliminary data.</text>
</comment>
<feature type="transmembrane region" description="Helical" evidence="1">
    <location>
        <begin position="163"/>
        <end position="182"/>
    </location>
</feature>
<evidence type="ECO:0000259" key="2">
    <source>
        <dbReference type="Pfam" id="PF01757"/>
    </source>
</evidence>
<proteinExistence type="predicted"/>
<keyword evidence="3" id="KW-0808">Transferase</keyword>
<dbReference type="Proteomes" id="UP001301728">
    <property type="component" value="Unassembled WGS sequence"/>
</dbReference>
<feature type="transmembrane region" description="Helical" evidence="1">
    <location>
        <begin position="197"/>
        <end position="219"/>
    </location>
</feature>
<dbReference type="PANTHER" id="PTHR23028">
    <property type="entry name" value="ACETYLTRANSFERASE"/>
    <property type="match status" value="1"/>
</dbReference>
<dbReference type="GO" id="GO:0016746">
    <property type="term" value="F:acyltransferase activity"/>
    <property type="evidence" value="ECO:0007669"/>
    <property type="project" value="UniProtKB-KW"/>
</dbReference>
<feature type="transmembrane region" description="Helical" evidence="1">
    <location>
        <begin position="79"/>
        <end position="99"/>
    </location>
</feature>
<dbReference type="InterPro" id="IPR050879">
    <property type="entry name" value="Acyltransferase_3"/>
</dbReference>
<dbReference type="EC" id="2.3.-.-" evidence="3"/>
<sequence length="379" mass="43860">MKRLAYIDALRGIAIFSVLVVHTSQKVENLPNWLANLSAQGIYGVQIFFLISGFSIFLSFERRMNSEKKPLVNFFIRRFFRIAPLFYCAIILYLLLYGLGPRYWLGDASSVTLANIIANFTFTNGFNPYWINSVVPVGWAVAIEMQFYLIAPYLYRKIKNVEQAIGLTLIVLIFSQILILILKQNPLISSQQLWNGYLYFFLPSQLPVFSLGFVLYFLMINAGILSQSSENETYNSENFVFRRAFLLLGIAIYLSLSIMSNYEILPGHIAYSIVFLLLTLSLGFYSFPFLVNRFWIEFGKISYSIYLLHFAILFKLSEWFANFLSATEITLQPIPYFICLLTILLILTLPLCYFTYNFIEKNGIIWGNKLISNLKKKRE</sequence>